<dbReference type="InterPro" id="IPR003782">
    <property type="entry name" value="SCO1/SenC"/>
</dbReference>
<evidence type="ECO:0000256" key="4">
    <source>
        <dbReference type="PIRSR" id="PIRSR603782-2"/>
    </source>
</evidence>
<evidence type="ECO:0000256" key="5">
    <source>
        <dbReference type="SAM" id="SignalP"/>
    </source>
</evidence>
<dbReference type="GO" id="GO:0046872">
    <property type="term" value="F:metal ion binding"/>
    <property type="evidence" value="ECO:0007669"/>
    <property type="project" value="UniProtKB-KW"/>
</dbReference>
<protein>
    <submittedName>
        <fullName evidence="7">Copper-binding protein</fullName>
    </submittedName>
</protein>
<evidence type="ECO:0000313" key="10">
    <source>
        <dbReference type="Proteomes" id="UP001156856"/>
    </source>
</evidence>
<dbReference type="PANTHER" id="PTHR12151">
    <property type="entry name" value="ELECTRON TRANSPORT PROTIN SCO1/SENC FAMILY MEMBER"/>
    <property type="match status" value="1"/>
</dbReference>
<feature type="disulfide bond" description="Redox-active" evidence="4">
    <location>
        <begin position="83"/>
        <end position="87"/>
    </location>
</feature>
<name>A0A512J952_9HYPH</name>
<dbReference type="InterPro" id="IPR013766">
    <property type="entry name" value="Thioredoxin_domain"/>
</dbReference>
<feature type="chain" id="PRO_5021769024" evidence="5">
    <location>
        <begin position="23"/>
        <end position="217"/>
    </location>
</feature>
<feature type="binding site" evidence="3">
    <location>
        <position position="171"/>
    </location>
    <ligand>
        <name>Cu cation</name>
        <dbReference type="ChEBI" id="CHEBI:23378"/>
    </ligand>
</feature>
<dbReference type="Proteomes" id="UP001156856">
    <property type="component" value="Unassembled WGS sequence"/>
</dbReference>
<keyword evidence="3" id="KW-0479">Metal-binding</keyword>
<feature type="binding site" evidence="3">
    <location>
        <position position="87"/>
    </location>
    <ligand>
        <name>Cu cation</name>
        <dbReference type="ChEBI" id="CHEBI:23378"/>
    </ligand>
</feature>
<dbReference type="SUPFAM" id="SSF52833">
    <property type="entry name" value="Thioredoxin-like"/>
    <property type="match status" value="1"/>
</dbReference>
<dbReference type="Proteomes" id="UP000321960">
    <property type="component" value="Unassembled WGS sequence"/>
</dbReference>
<comment type="caution">
    <text evidence="7">The sequence shown here is derived from an EMBL/GenBank/DDBJ whole genome shotgun (WGS) entry which is preliminary data.</text>
</comment>
<dbReference type="RefSeq" id="WP_147027892.1">
    <property type="nucleotide sequence ID" value="NZ_BJZU01000100.1"/>
</dbReference>
<evidence type="ECO:0000313" key="8">
    <source>
        <dbReference type="EMBL" id="GLS62428.1"/>
    </source>
</evidence>
<gene>
    <name evidence="8" type="ORF">GCM10007888_08090</name>
    <name evidence="7" type="ORF">MOX02_44170</name>
</gene>
<dbReference type="PROSITE" id="PS51352">
    <property type="entry name" value="THIOREDOXIN_2"/>
    <property type="match status" value="1"/>
</dbReference>
<evidence type="ECO:0000256" key="1">
    <source>
        <dbReference type="ARBA" id="ARBA00010996"/>
    </source>
</evidence>
<evidence type="ECO:0000256" key="2">
    <source>
        <dbReference type="ARBA" id="ARBA00023008"/>
    </source>
</evidence>
<evidence type="ECO:0000313" key="9">
    <source>
        <dbReference type="Proteomes" id="UP000321960"/>
    </source>
</evidence>
<feature type="signal peptide" evidence="5">
    <location>
        <begin position="1"/>
        <end position="22"/>
    </location>
</feature>
<accession>A0A512J952</accession>
<dbReference type="InterPro" id="IPR036249">
    <property type="entry name" value="Thioredoxin-like_sf"/>
</dbReference>
<feature type="domain" description="Thioredoxin" evidence="6">
    <location>
        <begin position="45"/>
        <end position="206"/>
    </location>
</feature>
<dbReference type="CDD" id="cd02968">
    <property type="entry name" value="SCO"/>
    <property type="match status" value="1"/>
</dbReference>
<reference evidence="10" key="2">
    <citation type="journal article" date="2019" name="Int. J. Syst. Evol. Microbiol.">
        <title>The Global Catalogue of Microorganisms (GCM) 10K type strain sequencing project: providing services to taxonomists for standard genome sequencing and annotation.</title>
        <authorList>
            <consortium name="The Broad Institute Genomics Platform"/>
            <consortium name="The Broad Institute Genome Sequencing Center for Infectious Disease"/>
            <person name="Wu L."/>
            <person name="Ma J."/>
        </authorList>
    </citation>
    <scope>NUCLEOTIDE SEQUENCE [LARGE SCALE GENOMIC DNA]</scope>
    <source>
        <strain evidence="10">NBRC 107715</strain>
    </source>
</reference>
<dbReference type="EMBL" id="BJZU01000100">
    <property type="protein sequence ID" value="GEP06379.1"/>
    <property type="molecule type" value="Genomic_DNA"/>
</dbReference>
<keyword evidence="2 3" id="KW-0186">Copper</keyword>
<reference evidence="8" key="4">
    <citation type="submission" date="2023-01" db="EMBL/GenBank/DDBJ databases">
        <title>Draft genome sequence of Methylobacterium oxalidis strain NBRC 107715.</title>
        <authorList>
            <person name="Sun Q."/>
            <person name="Mori K."/>
        </authorList>
    </citation>
    <scope>NUCLEOTIDE SEQUENCE</scope>
    <source>
        <strain evidence="8">NBRC 107715</strain>
    </source>
</reference>
<keyword evidence="10" id="KW-1185">Reference proteome</keyword>
<proteinExistence type="inferred from homology"/>
<dbReference type="AlphaFoldDB" id="A0A512J952"/>
<dbReference type="OrthoDB" id="9790194at2"/>
<dbReference type="Gene3D" id="3.40.30.10">
    <property type="entry name" value="Glutaredoxin"/>
    <property type="match status" value="1"/>
</dbReference>
<organism evidence="7 9">
    <name type="scientific">Methylobacterium oxalidis</name>
    <dbReference type="NCBI Taxonomy" id="944322"/>
    <lineage>
        <taxon>Bacteria</taxon>
        <taxon>Pseudomonadati</taxon>
        <taxon>Pseudomonadota</taxon>
        <taxon>Alphaproteobacteria</taxon>
        <taxon>Hyphomicrobiales</taxon>
        <taxon>Methylobacteriaceae</taxon>
        <taxon>Methylobacterium</taxon>
    </lineage>
</organism>
<dbReference type="Pfam" id="PF02630">
    <property type="entry name" value="SCO1-SenC"/>
    <property type="match status" value="1"/>
</dbReference>
<reference evidence="8" key="1">
    <citation type="journal article" date="2014" name="Int. J. Syst. Evol. Microbiol.">
        <title>Complete genome of a new Firmicutes species belonging to the dominant human colonic microbiota ('Ruminococcus bicirculans') reveals two chromosomes and a selective capacity to utilize plant glucans.</title>
        <authorList>
            <consortium name="NISC Comparative Sequencing Program"/>
            <person name="Wegmann U."/>
            <person name="Louis P."/>
            <person name="Goesmann A."/>
            <person name="Henrissat B."/>
            <person name="Duncan S.H."/>
            <person name="Flint H.J."/>
        </authorList>
    </citation>
    <scope>NUCLEOTIDE SEQUENCE</scope>
    <source>
        <strain evidence="8">NBRC 107715</strain>
    </source>
</reference>
<evidence type="ECO:0000259" key="6">
    <source>
        <dbReference type="PROSITE" id="PS51352"/>
    </source>
</evidence>
<keyword evidence="4" id="KW-1015">Disulfide bond</keyword>
<keyword evidence="5" id="KW-0732">Signal</keyword>
<comment type="similarity">
    <text evidence="1">Belongs to the SCO1/2 family.</text>
</comment>
<feature type="binding site" evidence="3">
    <location>
        <position position="83"/>
    </location>
    <ligand>
        <name>Cu cation</name>
        <dbReference type="ChEBI" id="CHEBI:23378"/>
    </ligand>
</feature>
<evidence type="ECO:0000256" key="3">
    <source>
        <dbReference type="PIRSR" id="PIRSR603782-1"/>
    </source>
</evidence>
<reference evidence="7 9" key="3">
    <citation type="submission" date="2019-07" db="EMBL/GenBank/DDBJ databases">
        <title>Whole genome shotgun sequence of Methylobacterium oxalidis NBRC 107715.</title>
        <authorList>
            <person name="Hosoyama A."/>
            <person name="Uohara A."/>
            <person name="Ohji S."/>
            <person name="Ichikawa N."/>
        </authorList>
    </citation>
    <scope>NUCLEOTIDE SEQUENCE [LARGE SCALE GENOMIC DNA]</scope>
    <source>
        <strain evidence="7 9">NBRC 107715</strain>
    </source>
</reference>
<sequence>MLPHRALLAVLSLLALGLGARAETRIPPDAPPAAGVEAITPPQAVPSSLIAGHFRLAAPDGAAVDSDDLSGKPYALFFGFTHCPDICPTTLSEVSLALARLPAGAPDLKVYFVSVDPERDTGEVLARYMASFDPRIVALSGARPAVDEAIRSFGVVARRTDFPNGAYAYGHTAAIYLIDGDGVIVDRVGAGKGPDALAERLTAFLAPPPAPPAPPTP</sequence>
<dbReference type="EMBL" id="BSPK01000010">
    <property type="protein sequence ID" value="GLS62428.1"/>
    <property type="molecule type" value="Genomic_DNA"/>
</dbReference>
<dbReference type="PANTHER" id="PTHR12151:SF25">
    <property type="entry name" value="LINALOOL DEHYDRATASE_ISOMERASE DOMAIN-CONTAINING PROTEIN"/>
    <property type="match status" value="1"/>
</dbReference>
<evidence type="ECO:0000313" key="7">
    <source>
        <dbReference type="EMBL" id="GEP06379.1"/>
    </source>
</evidence>